<keyword evidence="1" id="KW-0732">Signal</keyword>
<feature type="chain" id="PRO_5024446215" description="DUF1090 domain-containing protein" evidence="1">
    <location>
        <begin position="21"/>
        <end position="93"/>
    </location>
</feature>
<dbReference type="Proteomes" id="UP000306753">
    <property type="component" value="Unassembled WGS sequence"/>
</dbReference>
<gene>
    <name evidence="2" type="ORF">DN820_14375</name>
</gene>
<evidence type="ECO:0008006" key="4">
    <source>
        <dbReference type="Google" id="ProtNLM"/>
    </source>
</evidence>
<evidence type="ECO:0000256" key="1">
    <source>
        <dbReference type="SAM" id="SignalP"/>
    </source>
</evidence>
<dbReference type="PROSITE" id="PS51257">
    <property type="entry name" value="PROKAR_LIPOPROTEIN"/>
    <property type="match status" value="1"/>
</dbReference>
<keyword evidence="3" id="KW-1185">Reference proteome</keyword>
<name>A0A5R9QCE0_9GAMM</name>
<protein>
    <recommendedName>
        <fullName evidence="4">DUF1090 domain-containing protein</fullName>
    </recommendedName>
</protein>
<proteinExistence type="predicted"/>
<comment type="caution">
    <text evidence="2">The sequence shown here is derived from an EMBL/GenBank/DDBJ whole genome shotgun (WGS) entry which is preliminary data.</text>
</comment>
<sequence>MKSLIISLTAALLASPAAFACTTDEANAKALELGKRVNELTKSDPERAAKINAEIRDLQLKRSANELGNECEAYDQRMRDLEKAEDKADIPAS</sequence>
<dbReference type="AlphaFoldDB" id="A0A5R9QCE0"/>
<dbReference type="EMBL" id="QLAG01000017">
    <property type="protein sequence ID" value="TLX62797.1"/>
    <property type="molecule type" value="Genomic_DNA"/>
</dbReference>
<evidence type="ECO:0000313" key="3">
    <source>
        <dbReference type="Proteomes" id="UP000306753"/>
    </source>
</evidence>
<organism evidence="2 3">
    <name type="scientific">Stutzerimonas nosocomialis</name>
    <dbReference type="NCBI Taxonomy" id="1056496"/>
    <lineage>
        <taxon>Bacteria</taxon>
        <taxon>Pseudomonadati</taxon>
        <taxon>Pseudomonadota</taxon>
        <taxon>Gammaproteobacteria</taxon>
        <taxon>Pseudomonadales</taxon>
        <taxon>Pseudomonadaceae</taxon>
        <taxon>Stutzerimonas</taxon>
    </lineage>
</organism>
<dbReference type="RefSeq" id="WP_138412060.1">
    <property type="nucleotide sequence ID" value="NZ_QLAG01000017.1"/>
</dbReference>
<accession>A0A5R9QCE0</accession>
<reference evidence="2 3" key="1">
    <citation type="journal article" date="2017" name="Eur. J. Clin. Microbiol. Infect. Dis.">
        <title>Uncommonly isolated clinical Pseudomonas: identification and phylogenetic assignation.</title>
        <authorList>
            <person name="Mulet M."/>
            <person name="Gomila M."/>
            <person name="Ramirez A."/>
            <person name="Cardew S."/>
            <person name="Moore E.R."/>
            <person name="Lalucat J."/>
            <person name="Garcia-Valdes E."/>
        </authorList>
    </citation>
    <scope>NUCLEOTIDE SEQUENCE [LARGE SCALE GENOMIC DNA]</scope>
    <source>
        <strain evidence="2 3">SD129</strain>
    </source>
</reference>
<evidence type="ECO:0000313" key="2">
    <source>
        <dbReference type="EMBL" id="TLX62797.1"/>
    </source>
</evidence>
<feature type="signal peptide" evidence="1">
    <location>
        <begin position="1"/>
        <end position="20"/>
    </location>
</feature>